<evidence type="ECO:0000256" key="1">
    <source>
        <dbReference type="SAM" id="SignalP"/>
    </source>
</evidence>
<gene>
    <name evidence="2" type="ORF">KC19_3G005600</name>
</gene>
<keyword evidence="3" id="KW-1185">Reference proteome</keyword>
<proteinExistence type="predicted"/>
<dbReference type="EMBL" id="CM026423">
    <property type="protein sequence ID" value="KAG0581745.1"/>
    <property type="molecule type" value="Genomic_DNA"/>
</dbReference>
<feature type="chain" id="PRO_5035869201" evidence="1">
    <location>
        <begin position="27"/>
        <end position="52"/>
    </location>
</feature>
<evidence type="ECO:0000313" key="3">
    <source>
        <dbReference type="Proteomes" id="UP000822688"/>
    </source>
</evidence>
<feature type="signal peptide" evidence="1">
    <location>
        <begin position="1"/>
        <end position="26"/>
    </location>
</feature>
<sequence length="52" mass="5592">MMRTQFASFPLPMTVLLLLLSEAVDGDIVGGPTLATATQFVAPKLKTLSRNE</sequence>
<keyword evidence="1" id="KW-0732">Signal</keyword>
<comment type="caution">
    <text evidence="2">The sequence shown here is derived from an EMBL/GenBank/DDBJ whole genome shotgun (WGS) entry which is preliminary data.</text>
</comment>
<dbReference type="AlphaFoldDB" id="A0A8T0IFH1"/>
<dbReference type="Proteomes" id="UP000822688">
    <property type="component" value="Chromosome 3"/>
</dbReference>
<protein>
    <submittedName>
        <fullName evidence="2">Uncharacterized protein</fullName>
    </submittedName>
</protein>
<reference evidence="2" key="1">
    <citation type="submission" date="2020-06" db="EMBL/GenBank/DDBJ databases">
        <title>WGS assembly of Ceratodon purpureus strain R40.</title>
        <authorList>
            <person name="Carey S.B."/>
            <person name="Jenkins J."/>
            <person name="Shu S."/>
            <person name="Lovell J.T."/>
            <person name="Sreedasyam A."/>
            <person name="Maumus F."/>
            <person name="Tiley G.P."/>
            <person name="Fernandez-Pozo N."/>
            <person name="Barry K."/>
            <person name="Chen C."/>
            <person name="Wang M."/>
            <person name="Lipzen A."/>
            <person name="Daum C."/>
            <person name="Saski C.A."/>
            <person name="Payton A.C."/>
            <person name="Mcbreen J.C."/>
            <person name="Conrad R.E."/>
            <person name="Kollar L.M."/>
            <person name="Olsson S."/>
            <person name="Huttunen S."/>
            <person name="Landis J.B."/>
            <person name="Wickett N.J."/>
            <person name="Johnson M.G."/>
            <person name="Rensing S.A."/>
            <person name="Grimwood J."/>
            <person name="Schmutz J."/>
            <person name="Mcdaniel S.F."/>
        </authorList>
    </citation>
    <scope>NUCLEOTIDE SEQUENCE</scope>
    <source>
        <strain evidence="2">R40</strain>
    </source>
</reference>
<evidence type="ECO:0000313" key="2">
    <source>
        <dbReference type="EMBL" id="KAG0581745.1"/>
    </source>
</evidence>
<name>A0A8T0IFH1_CERPU</name>
<accession>A0A8T0IFH1</accession>
<organism evidence="2 3">
    <name type="scientific">Ceratodon purpureus</name>
    <name type="common">Fire moss</name>
    <name type="synonym">Dicranum purpureum</name>
    <dbReference type="NCBI Taxonomy" id="3225"/>
    <lineage>
        <taxon>Eukaryota</taxon>
        <taxon>Viridiplantae</taxon>
        <taxon>Streptophyta</taxon>
        <taxon>Embryophyta</taxon>
        <taxon>Bryophyta</taxon>
        <taxon>Bryophytina</taxon>
        <taxon>Bryopsida</taxon>
        <taxon>Dicranidae</taxon>
        <taxon>Pseudoditrichales</taxon>
        <taxon>Ditrichaceae</taxon>
        <taxon>Ceratodon</taxon>
    </lineage>
</organism>